<evidence type="ECO:0000313" key="3">
    <source>
        <dbReference type="Proteomes" id="UP000002872"/>
    </source>
</evidence>
<accession>I3EFY5</accession>
<keyword evidence="3" id="KW-1185">Reference proteome</keyword>
<dbReference type="Proteomes" id="UP000002872">
    <property type="component" value="Unassembled WGS sequence"/>
</dbReference>
<dbReference type="HOGENOM" id="CLU_2067018_0_0_1"/>
<name>I3EFY5_NEMP3</name>
<dbReference type="EMBL" id="GL870879">
    <property type="protein sequence ID" value="EIJ88132.1"/>
    <property type="molecule type" value="Genomic_DNA"/>
</dbReference>
<dbReference type="AlphaFoldDB" id="I3EFY5"/>
<keyword evidence="1" id="KW-0472">Membrane</keyword>
<evidence type="ECO:0000256" key="1">
    <source>
        <dbReference type="SAM" id="Phobius"/>
    </source>
</evidence>
<feature type="transmembrane region" description="Helical" evidence="1">
    <location>
        <begin position="74"/>
        <end position="93"/>
    </location>
</feature>
<feature type="non-terminal residue" evidence="2">
    <location>
        <position position="1"/>
    </location>
</feature>
<protein>
    <submittedName>
        <fullName evidence="2">Uncharacterized protein</fullName>
    </submittedName>
</protein>
<proteinExistence type="predicted"/>
<evidence type="ECO:0000313" key="2">
    <source>
        <dbReference type="EMBL" id="EIJ88132.1"/>
    </source>
</evidence>
<dbReference type="InParanoid" id="I3EFY5"/>
<gene>
    <name evidence="2" type="ORF">NEQG_01576</name>
</gene>
<sequence length="125" mass="14419">ALASLNKLFYSPNNPKQQPEICTHALSCTHLGRKGVPCTCTVYCYRINYQNCVFIRIVCTAPIYRHPAFTSFDLLHSSFSVYCFFYTLSIYYYRLLVVSHAFSFIMPHNHTKCTLSPCIQSVHAY</sequence>
<reference evidence="2" key="1">
    <citation type="submission" date="2011-01" db="EMBL/GenBank/DDBJ databases">
        <title>The Genome Sequence of Nematocida parisii strain ERTm3.</title>
        <authorList>
            <consortium name="The Broad Institute Genome Sequencing Platform"/>
            <consortium name="The Broad Institute Genome Sequencing Center for Infectious Disease"/>
            <person name="Cuomo C."/>
            <person name="Troemel E."/>
            <person name="Young S.K."/>
            <person name="Zeng Q."/>
            <person name="Gargeya S."/>
            <person name="Fitzgerald M."/>
            <person name="Haas B."/>
            <person name="Abouelleil A."/>
            <person name="Alvarado L."/>
            <person name="Arachchi H.M."/>
            <person name="Berlin A."/>
            <person name="Chapman S.B."/>
            <person name="Gearin G."/>
            <person name="Goldberg J."/>
            <person name="Griggs A."/>
            <person name="Gujja S."/>
            <person name="Hansen M."/>
            <person name="Heiman D."/>
            <person name="Howarth C."/>
            <person name="Larimer J."/>
            <person name="Lui A."/>
            <person name="MacDonald P.J.P."/>
            <person name="McCowen C."/>
            <person name="Montmayeur A."/>
            <person name="Murphy C."/>
            <person name="Neiman D."/>
            <person name="Pearson M."/>
            <person name="Priest M."/>
            <person name="Roberts A."/>
            <person name="Saif S."/>
            <person name="Shea T."/>
            <person name="Sisk P."/>
            <person name="Stolte C."/>
            <person name="Sykes S."/>
            <person name="Wortman J."/>
            <person name="Nusbaum C."/>
            <person name="Birren B."/>
        </authorList>
    </citation>
    <scope>NUCLEOTIDE SEQUENCE</scope>
    <source>
        <strain evidence="2">ERTm3</strain>
    </source>
</reference>
<organism evidence="2 3">
    <name type="scientific">Nematocida parisii (strain ERTm3)</name>
    <name type="common">Nematode killer fungus</name>
    <dbReference type="NCBI Taxonomy" id="935791"/>
    <lineage>
        <taxon>Eukaryota</taxon>
        <taxon>Fungi</taxon>
        <taxon>Fungi incertae sedis</taxon>
        <taxon>Microsporidia</taxon>
        <taxon>Nematocida</taxon>
    </lineage>
</organism>
<dbReference type="VEuPathDB" id="MicrosporidiaDB:NEQG_01576"/>
<keyword evidence="1" id="KW-0812">Transmembrane</keyword>
<keyword evidence="1" id="KW-1133">Transmembrane helix</keyword>